<dbReference type="STRING" id="445961.IW15_17745"/>
<gene>
    <name evidence="1" type="ORF">IW15_17745</name>
</gene>
<accession>A0A086A2U6</accession>
<dbReference type="RefSeq" id="WP_034713838.1">
    <property type="nucleotide sequence ID" value="NZ_JPRH01000008.1"/>
</dbReference>
<protein>
    <recommendedName>
        <fullName evidence="3">DUF4280 domain-containing protein</fullName>
    </recommendedName>
</protein>
<reference evidence="1 2" key="1">
    <citation type="submission" date="2014-07" db="EMBL/GenBank/DDBJ databases">
        <title>Genome of Chryseobacterium soli DSM 19298.</title>
        <authorList>
            <person name="Stropko S.J."/>
            <person name="Pipes S.E."/>
            <person name="Newman J."/>
        </authorList>
    </citation>
    <scope>NUCLEOTIDE SEQUENCE [LARGE SCALE GENOMIC DNA]</scope>
    <source>
        <strain evidence="1 2">DSM 19298</strain>
    </source>
</reference>
<evidence type="ECO:0000313" key="2">
    <source>
        <dbReference type="Proteomes" id="UP000028705"/>
    </source>
</evidence>
<dbReference type="CDD" id="cd20702">
    <property type="entry name" value="PoNe"/>
    <property type="match status" value="1"/>
</dbReference>
<sequence length="445" mass="45711">MAKKYIPNNAWLSCDKGQIPTQIAVTHDNNSSIYGEKLVSEADTIPGENIKPFGTCSITGGPCTYNPIYWDKCNEGVKVNGFKLVFEDAHLLCKQTGKIKIDFNVPASALIGNSLAGAGYGLFNGYSSLGNTFGTFAADLRANPTSGLTNTTQLGNWGEIAVAQDLKRLGYKMPPTQQIPSVLGNGHQGLDLPAYDPKANIDILGEVKTSMANNAGNIPPRMNPANPATGLPTQMSDPYLTQPTANGMSRVENAMPAEDAIRVLNKMNNGGDGVTKIATKVDGNTGSITHYEVDANGNVGNRIELPPANVVAGNSKAANLINSVSESIQSQKNIAAANKFLVANADNVAKVGKVVGKGAIVVGIVMDAYSIGSAYAEEGEFGNKTQQATGSAIGGAAGAWAGAELGAAIGVVGGPVGVIVGGVVGGIIGGVIGSGVGAKVMDFLF</sequence>
<evidence type="ECO:0008006" key="3">
    <source>
        <dbReference type="Google" id="ProtNLM"/>
    </source>
</evidence>
<comment type="caution">
    <text evidence="1">The sequence shown here is derived from an EMBL/GenBank/DDBJ whole genome shotgun (WGS) entry which is preliminary data.</text>
</comment>
<keyword evidence="2" id="KW-1185">Reference proteome</keyword>
<dbReference type="Pfam" id="PF14107">
    <property type="entry name" value="DUF4280"/>
    <property type="match status" value="1"/>
</dbReference>
<evidence type="ECO:0000313" key="1">
    <source>
        <dbReference type="EMBL" id="KFF11010.1"/>
    </source>
</evidence>
<name>A0A086A2U6_9FLAO</name>
<organism evidence="1 2">
    <name type="scientific">Chryseobacterium soli</name>
    <dbReference type="NCBI Taxonomy" id="445961"/>
    <lineage>
        <taxon>Bacteria</taxon>
        <taxon>Pseudomonadati</taxon>
        <taxon>Bacteroidota</taxon>
        <taxon>Flavobacteriia</taxon>
        <taxon>Flavobacteriales</taxon>
        <taxon>Weeksellaceae</taxon>
        <taxon>Chryseobacterium group</taxon>
        <taxon>Chryseobacterium</taxon>
    </lineage>
</organism>
<dbReference type="eggNOG" id="COG3209">
    <property type="taxonomic scope" value="Bacteria"/>
</dbReference>
<dbReference type="InterPro" id="IPR025460">
    <property type="entry name" value="DUF4280"/>
</dbReference>
<dbReference type="AlphaFoldDB" id="A0A086A2U6"/>
<dbReference type="Proteomes" id="UP000028705">
    <property type="component" value="Unassembled WGS sequence"/>
</dbReference>
<dbReference type="EMBL" id="JPRH01000008">
    <property type="protein sequence ID" value="KFF11010.1"/>
    <property type="molecule type" value="Genomic_DNA"/>
</dbReference>
<proteinExistence type="predicted"/>
<dbReference type="OrthoDB" id="619618at2"/>